<evidence type="ECO:0000313" key="1">
    <source>
        <dbReference type="EMBL" id="UAW96696.1"/>
    </source>
</evidence>
<gene>
    <name evidence="1" type="ORF">pEaSNUABM22_00209</name>
</gene>
<accession>A0AAE8XRT8</accession>
<keyword evidence="2" id="KW-1185">Reference proteome</keyword>
<reference evidence="1 2" key="1">
    <citation type="submission" date="2021-06" db="EMBL/GenBank/DDBJ databases">
        <title>Complete genome sequence of Erwinia phage pEa_SNUABM_22.</title>
        <authorList>
            <person name="Kim S.G."/>
            <person name="Park S.C."/>
        </authorList>
    </citation>
    <scope>NUCLEOTIDE SEQUENCE [LARGE SCALE GENOMIC DNA]</scope>
    <source>
        <strain evidence="2">pEa_SNUABM_22</strain>
    </source>
</reference>
<dbReference type="EMBL" id="MZ443785">
    <property type="protein sequence ID" value="UAW96696.1"/>
    <property type="molecule type" value="Genomic_DNA"/>
</dbReference>
<protein>
    <submittedName>
        <fullName evidence="1">Uncharacterized protein</fullName>
    </submittedName>
</protein>
<dbReference type="Proteomes" id="UP000827717">
    <property type="component" value="Segment"/>
</dbReference>
<proteinExistence type="predicted"/>
<sequence>MERNTLINISVSKRWNVMRHDRDIHPVTGKEEKVPQCILVSDRPLTDDRLNELRAQYNAPELWVEPAGVFH</sequence>
<name>A0AAE8XRT8_9CAUD</name>
<organism evidence="1 2">
    <name type="scientific">Erwinia phage pEa_SNUABM_22</name>
    <dbReference type="NCBI Taxonomy" id="2869549"/>
    <lineage>
        <taxon>Viruses</taxon>
        <taxon>Duplodnaviria</taxon>
        <taxon>Heunggongvirae</taxon>
        <taxon>Uroviricota</taxon>
        <taxon>Caudoviricetes</taxon>
        <taxon>Alexandravirus</taxon>
        <taxon>Alexandravirus SNUABM22</taxon>
    </lineage>
</organism>
<evidence type="ECO:0000313" key="2">
    <source>
        <dbReference type="Proteomes" id="UP000827717"/>
    </source>
</evidence>